<dbReference type="PANTHER" id="PTHR19324:SF33">
    <property type="entry name" value="MUCIN-5AC"/>
    <property type="match status" value="1"/>
</dbReference>
<reference evidence="3" key="2">
    <citation type="submission" date="2021-01" db="UniProtKB">
        <authorList>
            <consortium name="EnsemblMetazoa"/>
        </authorList>
    </citation>
    <scope>IDENTIFICATION</scope>
</reference>
<dbReference type="GeneID" id="580197"/>
<dbReference type="InParanoid" id="A0A7M7HK04"/>
<name>A0A7M7HK04_STRPU</name>
<dbReference type="Pfam" id="PF16977">
    <property type="entry name" value="ApeC"/>
    <property type="match status" value="1"/>
</dbReference>
<dbReference type="OMA" id="CSHANMR"/>
<dbReference type="InterPro" id="IPR031569">
    <property type="entry name" value="ApeC"/>
</dbReference>
<reference evidence="4" key="1">
    <citation type="submission" date="2015-02" db="EMBL/GenBank/DDBJ databases">
        <title>Genome sequencing for Strongylocentrotus purpuratus.</title>
        <authorList>
            <person name="Murali S."/>
            <person name="Liu Y."/>
            <person name="Vee V."/>
            <person name="English A."/>
            <person name="Wang M."/>
            <person name="Skinner E."/>
            <person name="Han Y."/>
            <person name="Muzny D.M."/>
            <person name="Worley K.C."/>
            <person name="Gibbs R.A."/>
        </authorList>
    </citation>
    <scope>NUCLEOTIDE SEQUENCE</scope>
</reference>
<keyword evidence="4" id="KW-1185">Reference proteome</keyword>
<dbReference type="Proteomes" id="UP000007110">
    <property type="component" value="Unassembled WGS sequence"/>
</dbReference>
<feature type="signal peptide" evidence="1">
    <location>
        <begin position="1"/>
        <end position="26"/>
    </location>
</feature>
<feature type="chain" id="PRO_5029694465" description="MACPF domain-containing protein" evidence="1">
    <location>
        <begin position="27"/>
        <end position="601"/>
    </location>
</feature>
<organism evidence="3 4">
    <name type="scientific">Strongylocentrotus purpuratus</name>
    <name type="common">Purple sea urchin</name>
    <dbReference type="NCBI Taxonomy" id="7668"/>
    <lineage>
        <taxon>Eukaryota</taxon>
        <taxon>Metazoa</taxon>
        <taxon>Echinodermata</taxon>
        <taxon>Eleutherozoa</taxon>
        <taxon>Echinozoa</taxon>
        <taxon>Echinoidea</taxon>
        <taxon>Euechinoidea</taxon>
        <taxon>Echinacea</taxon>
        <taxon>Camarodonta</taxon>
        <taxon>Echinidea</taxon>
        <taxon>Strongylocentrotidae</taxon>
        <taxon>Strongylocentrotus</taxon>
    </lineage>
</organism>
<dbReference type="InterPro" id="IPR020864">
    <property type="entry name" value="MACPF"/>
</dbReference>
<dbReference type="OrthoDB" id="1366754at2759"/>
<protein>
    <recommendedName>
        <fullName evidence="2">MACPF domain-containing protein</fullName>
    </recommendedName>
</protein>
<dbReference type="KEGG" id="spu:580197"/>
<dbReference type="Pfam" id="PF01823">
    <property type="entry name" value="MACPF"/>
    <property type="match status" value="1"/>
</dbReference>
<keyword evidence="1" id="KW-0732">Signal</keyword>
<proteinExistence type="predicted"/>
<evidence type="ECO:0000259" key="2">
    <source>
        <dbReference type="PROSITE" id="PS51412"/>
    </source>
</evidence>
<dbReference type="PANTHER" id="PTHR19324">
    <property type="entry name" value="PERFORIN-LIKE PROTEIN 1"/>
    <property type="match status" value="1"/>
</dbReference>
<evidence type="ECO:0000256" key="1">
    <source>
        <dbReference type="SAM" id="SignalP"/>
    </source>
</evidence>
<dbReference type="PROSITE" id="PS51412">
    <property type="entry name" value="MACPF_2"/>
    <property type="match status" value="1"/>
</dbReference>
<dbReference type="EnsemblMetazoa" id="XM_011665658">
    <property type="protein sequence ID" value="XP_011663960"/>
    <property type="gene ID" value="LOC580197"/>
</dbReference>
<evidence type="ECO:0000313" key="3">
    <source>
        <dbReference type="EnsemblMetazoa" id="XP_011663960"/>
    </source>
</evidence>
<accession>A0A7M7HK04</accession>
<feature type="domain" description="MACPF" evidence="2">
    <location>
        <begin position="20"/>
        <end position="350"/>
    </location>
</feature>
<dbReference type="SMART" id="SM00457">
    <property type="entry name" value="MACPF"/>
    <property type="match status" value="1"/>
</dbReference>
<dbReference type="AlphaFoldDB" id="A0A7M7HK04"/>
<evidence type="ECO:0000313" key="4">
    <source>
        <dbReference type="Proteomes" id="UP000007110"/>
    </source>
</evidence>
<sequence>MFGGKRSAPVVLLVMLLLQDAHRCFAQLPLPSGVAFLGIGYNIIEGNPEGGDMATGGVDPGLLVSRSIFVMTYEEGKITSDEKYMIPDEVKYVLRDSSYTSSSATTFHSTSSYAEKLSSQVDVGGGYSNLFASVEFAASSRYQEIEARTDSQGYIYYANQTVSNMGNARYMTELAGPDKYTLNNGFVSTVCRLPTAYAEDDYMTFLDTWGTHVVTEVDLGTREGNNYEEQRTEFVSYASSNVGSSVSSGGSYLGFSSSLSVDMDTFNAGMQSGSSFGSLFSSYRVGSASLNEPISLTLVDMHELFRDDYWTRMQDYIASEHCTASWDRAAAAENVLTAMKGYAEWKKIQDSMNKNVMIPLTWPDGKYGLAKPTDGCPNTEFTWNEGWRYQDTEDSDSSNAWSDPIHMIRLSASYLTLNFCIKTVSNVDERSKWTWQPGSYCIFKYGDKCPPAFTEGWIYWDDEDSSNQNSFGGAVPDGVYGRNTRYNFCCRSDGVTDRSIFLPTDDNFYLFSQFENCQQVDGMTVTKEWIYWDTDDYDTEDSMSSVHPHPGVSSNGRNINLNFCYYQKQAGKGSTEFSCTRPESGGDCGKGHAGILLNGNE</sequence>
<dbReference type="RefSeq" id="XP_011663960.2">
    <property type="nucleotide sequence ID" value="XM_011665658.2"/>
</dbReference>